<comment type="caution">
    <text evidence="5">The sequence shown here is derived from an EMBL/GenBank/DDBJ whole genome shotgun (WGS) entry which is preliminary data.</text>
</comment>
<protein>
    <recommendedName>
        <fullName evidence="3">DNA 3'-5' helicase</fullName>
        <ecNumber evidence="3">5.6.2.4</ecNumber>
    </recommendedName>
</protein>
<dbReference type="EC" id="5.6.2.4" evidence="3"/>
<dbReference type="SUPFAM" id="SSF52540">
    <property type="entry name" value="P-loop containing nucleoside triphosphate hydrolases"/>
    <property type="match status" value="1"/>
</dbReference>
<accession>A0AA38PR26</accession>
<dbReference type="InterPro" id="IPR027417">
    <property type="entry name" value="P-loop_NTPase"/>
</dbReference>
<evidence type="ECO:0000256" key="2">
    <source>
        <dbReference type="ARBA" id="ARBA00034617"/>
    </source>
</evidence>
<dbReference type="GO" id="GO:0005694">
    <property type="term" value="C:chromosome"/>
    <property type="evidence" value="ECO:0007669"/>
    <property type="project" value="TreeGrafter"/>
</dbReference>
<dbReference type="Proteomes" id="UP001163850">
    <property type="component" value="Unassembled WGS sequence"/>
</dbReference>
<name>A0AA38PR26_9AGAR</name>
<dbReference type="GO" id="GO:0005634">
    <property type="term" value="C:nucleus"/>
    <property type="evidence" value="ECO:0007669"/>
    <property type="project" value="TreeGrafter"/>
</dbReference>
<gene>
    <name evidence="5" type="ORF">F5890DRAFT_1392684</name>
</gene>
<dbReference type="GO" id="GO:0016787">
    <property type="term" value="F:hydrolase activity"/>
    <property type="evidence" value="ECO:0007669"/>
    <property type="project" value="UniProtKB-KW"/>
</dbReference>
<dbReference type="Pfam" id="PF00271">
    <property type="entry name" value="Helicase_C"/>
    <property type="match status" value="1"/>
</dbReference>
<organism evidence="5 6">
    <name type="scientific">Lentinula detonsa</name>
    <dbReference type="NCBI Taxonomy" id="2804962"/>
    <lineage>
        <taxon>Eukaryota</taxon>
        <taxon>Fungi</taxon>
        <taxon>Dikarya</taxon>
        <taxon>Basidiomycota</taxon>
        <taxon>Agaricomycotina</taxon>
        <taxon>Agaricomycetes</taxon>
        <taxon>Agaricomycetidae</taxon>
        <taxon>Agaricales</taxon>
        <taxon>Marasmiineae</taxon>
        <taxon>Omphalotaceae</taxon>
        <taxon>Lentinula</taxon>
    </lineage>
</organism>
<dbReference type="PANTHER" id="PTHR13710">
    <property type="entry name" value="DNA HELICASE RECQ FAMILY MEMBER"/>
    <property type="match status" value="1"/>
</dbReference>
<dbReference type="GO" id="GO:0043138">
    <property type="term" value="F:3'-5' DNA helicase activity"/>
    <property type="evidence" value="ECO:0007669"/>
    <property type="project" value="UniProtKB-EC"/>
</dbReference>
<evidence type="ECO:0000259" key="4">
    <source>
        <dbReference type="PROSITE" id="PS51194"/>
    </source>
</evidence>
<dbReference type="AlphaFoldDB" id="A0AA38PR26"/>
<dbReference type="PROSITE" id="PS51194">
    <property type="entry name" value="HELICASE_CTER"/>
    <property type="match status" value="1"/>
</dbReference>
<feature type="domain" description="Helicase C-terminal" evidence="4">
    <location>
        <begin position="135"/>
        <end position="293"/>
    </location>
</feature>
<evidence type="ECO:0000256" key="1">
    <source>
        <dbReference type="ARBA" id="ARBA00005446"/>
    </source>
</evidence>
<evidence type="ECO:0000313" key="6">
    <source>
        <dbReference type="Proteomes" id="UP001163850"/>
    </source>
</evidence>
<keyword evidence="5" id="KW-0378">Hydrolase</keyword>
<evidence type="ECO:0000256" key="3">
    <source>
        <dbReference type="ARBA" id="ARBA00034808"/>
    </source>
</evidence>
<dbReference type="InterPro" id="IPR001650">
    <property type="entry name" value="Helicase_C-like"/>
</dbReference>
<feature type="non-terminal residue" evidence="5">
    <location>
        <position position="1"/>
    </location>
</feature>
<feature type="non-terminal residue" evidence="5">
    <location>
        <position position="293"/>
    </location>
</feature>
<proteinExistence type="inferred from homology"/>
<reference evidence="5" key="1">
    <citation type="submission" date="2022-08" db="EMBL/GenBank/DDBJ databases">
        <authorList>
            <consortium name="DOE Joint Genome Institute"/>
            <person name="Min B."/>
            <person name="Riley R."/>
            <person name="Sierra-Patev S."/>
            <person name="Naranjo-Ortiz M."/>
            <person name="Looney B."/>
            <person name="Konkel Z."/>
            <person name="Slot J.C."/>
            <person name="Sakamoto Y."/>
            <person name="Steenwyk J.L."/>
            <person name="Rokas A."/>
            <person name="Carro J."/>
            <person name="Camarero S."/>
            <person name="Ferreira P."/>
            <person name="Molpeceres G."/>
            <person name="Ruiz-Duenas F.J."/>
            <person name="Serrano A."/>
            <person name="Henrissat B."/>
            <person name="Drula E."/>
            <person name="Hughes K.W."/>
            <person name="Mata J.L."/>
            <person name="Ishikawa N.K."/>
            <person name="Vargas-Isla R."/>
            <person name="Ushijima S."/>
            <person name="Smith C.A."/>
            <person name="Ahrendt S."/>
            <person name="Andreopoulos W."/>
            <person name="He G."/>
            <person name="Labutti K."/>
            <person name="Lipzen A."/>
            <person name="Ng V."/>
            <person name="Sandor L."/>
            <person name="Barry K."/>
            <person name="Martinez A.T."/>
            <person name="Xiao Y."/>
            <person name="Gibbons J.G."/>
            <person name="Terashima K."/>
            <person name="Hibbett D.S."/>
            <person name="Grigoriev I.V."/>
        </authorList>
    </citation>
    <scope>NUCLEOTIDE SEQUENCE</scope>
    <source>
        <strain evidence="5">TFB7829</strain>
    </source>
</reference>
<dbReference type="PANTHER" id="PTHR13710:SF145">
    <property type="entry name" value="ATP-DEPENDENT DNA HELICASE"/>
    <property type="match status" value="1"/>
</dbReference>
<dbReference type="Gene3D" id="3.40.50.300">
    <property type="entry name" value="P-loop containing nucleotide triphosphate hydrolases"/>
    <property type="match status" value="1"/>
</dbReference>
<evidence type="ECO:0000313" key="5">
    <source>
        <dbReference type="EMBL" id="KAJ3980313.1"/>
    </source>
</evidence>
<comment type="catalytic activity">
    <reaction evidence="2">
        <text>Couples ATP hydrolysis with the unwinding of duplex DNA by translocating in the 3'-5' direction.</text>
        <dbReference type="EC" id="5.6.2.4"/>
    </reaction>
</comment>
<comment type="similarity">
    <text evidence="1">Belongs to the helicase family. RecQ subfamily.</text>
</comment>
<sequence>LNVPFSNYETGMTASIPPSTSLLLVSADTAVRQHFQKALRMIHNNRPVVAFVYDEGQLAVTDNTYRDSLRNASEVCCLPVPMYILSGSAPPKSIPAMATIFGLAKPYIEIRNCTDRPELEYILEEERPKYEIKNRLTNLIVSARSTLQSHERILIFVQKVDYGIELARHFQCGFYSGDKTVTPDRAKTYNDWLNGIYNILIGTSALLAGNDYLHVQYVFFASTPADATGFLQGAGRGGRDHIPSKVIILPHKRSGNSWFAKGEDHAGSTFIASLCANNPPLCLRWSLCNFADG</sequence>
<dbReference type="EMBL" id="MU802201">
    <property type="protein sequence ID" value="KAJ3980313.1"/>
    <property type="molecule type" value="Genomic_DNA"/>
</dbReference>